<keyword evidence="6" id="KW-0648">Protein biosynthesis</keyword>
<protein>
    <recommendedName>
        <fullName evidence="2">histidine--tRNA ligase</fullName>
        <ecNumber evidence="2">6.1.1.21</ecNumber>
    </recommendedName>
</protein>
<evidence type="ECO:0000256" key="9">
    <source>
        <dbReference type="PIRSR" id="PIRSR001549-1"/>
    </source>
</evidence>
<comment type="caution">
    <text evidence="11">The sequence shown here is derived from an EMBL/GenBank/DDBJ whole genome shotgun (WGS) entry which is preliminary data.</text>
</comment>
<keyword evidence="3" id="KW-0436">Ligase</keyword>
<dbReference type="Gene3D" id="3.30.930.10">
    <property type="entry name" value="Bira Bifunctional Protein, Domain 2"/>
    <property type="match status" value="1"/>
</dbReference>
<comment type="similarity">
    <text evidence="1">Belongs to the class-II aminoacyl-tRNA synthetase family.</text>
</comment>
<dbReference type="EC" id="6.1.1.21" evidence="2"/>
<feature type="domain" description="Aminoacyl-transfer RNA synthetases class-II family profile" evidence="10">
    <location>
        <begin position="1"/>
        <end position="369"/>
    </location>
</feature>
<evidence type="ECO:0000256" key="6">
    <source>
        <dbReference type="ARBA" id="ARBA00022917"/>
    </source>
</evidence>
<proteinExistence type="inferred from homology"/>
<evidence type="ECO:0000313" key="11">
    <source>
        <dbReference type="EMBL" id="NWT60389.1"/>
    </source>
</evidence>
<dbReference type="GO" id="GO:0004821">
    <property type="term" value="F:histidine-tRNA ligase activity"/>
    <property type="evidence" value="ECO:0007669"/>
    <property type="project" value="UniProtKB-EC"/>
</dbReference>
<evidence type="ECO:0000256" key="4">
    <source>
        <dbReference type="ARBA" id="ARBA00022741"/>
    </source>
</evidence>
<evidence type="ECO:0000256" key="1">
    <source>
        <dbReference type="ARBA" id="ARBA00008226"/>
    </source>
</evidence>
<dbReference type="InterPro" id="IPR036621">
    <property type="entry name" value="Anticodon-bd_dom_sf"/>
</dbReference>
<dbReference type="Pfam" id="PF03129">
    <property type="entry name" value="HGTP_anticodon"/>
    <property type="match status" value="1"/>
</dbReference>
<evidence type="ECO:0000256" key="3">
    <source>
        <dbReference type="ARBA" id="ARBA00022598"/>
    </source>
</evidence>
<keyword evidence="5" id="KW-0067">ATP-binding</keyword>
<feature type="binding site" evidence="9">
    <location>
        <position position="114"/>
    </location>
    <ligand>
        <name>L-histidine</name>
        <dbReference type="ChEBI" id="CHEBI:57595"/>
    </ligand>
</feature>
<dbReference type="SUPFAM" id="SSF55681">
    <property type="entry name" value="Class II aaRS and biotin synthetases"/>
    <property type="match status" value="1"/>
</dbReference>
<feature type="non-terminal residue" evidence="11">
    <location>
        <position position="369"/>
    </location>
</feature>
<feature type="binding site" evidence="9">
    <location>
        <begin position="71"/>
        <end position="73"/>
    </location>
    <ligand>
        <name>L-histidine</name>
        <dbReference type="ChEBI" id="CHEBI:57595"/>
    </ligand>
</feature>
<reference evidence="11 12" key="1">
    <citation type="submission" date="2019-09" db="EMBL/GenBank/DDBJ databases">
        <title>Bird 10,000 Genomes (B10K) Project - Family phase.</title>
        <authorList>
            <person name="Zhang G."/>
        </authorList>
    </citation>
    <scope>NUCLEOTIDE SEQUENCE [LARGE SCALE GENOMIC DNA]</scope>
    <source>
        <strain evidence="11">B10K-DU-002-60</strain>
        <tissue evidence="11">Muscle</tissue>
    </source>
</reference>
<dbReference type="GO" id="GO:0003723">
    <property type="term" value="F:RNA binding"/>
    <property type="evidence" value="ECO:0007669"/>
    <property type="project" value="TreeGrafter"/>
</dbReference>
<dbReference type="GO" id="GO:0005524">
    <property type="term" value="F:ATP binding"/>
    <property type="evidence" value="ECO:0007669"/>
    <property type="project" value="UniProtKB-KW"/>
</dbReference>
<dbReference type="GO" id="GO:0042802">
    <property type="term" value="F:identical protein binding"/>
    <property type="evidence" value="ECO:0007669"/>
    <property type="project" value="TreeGrafter"/>
</dbReference>
<name>A0A7K5PZ50_9CORV</name>
<dbReference type="InterPro" id="IPR006195">
    <property type="entry name" value="aa-tRNA-synth_II"/>
</dbReference>
<dbReference type="GO" id="GO:0005829">
    <property type="term" value="C:cytosol"/>
    <property type="evidence" value="ECO:0007669"/>
    <property type="project" value="TreeGrafter"/>
</dbReference>
<dbReference type="InterPro" id="IPR004516">
    <property type="entry name" value="HisRS/HisZ"/>
</dbReference>
<dbReference type="PROSITE" id="PS50862">
    <property type="entry name" value="AA_TRNA_LIGASE_II"/>
    <property type="match status" value="1"/>
</dbReference>
<feature type="binding site" evidence="9">
    <location>
        <position position="98"/>
    </location>
    <ligand>
        <name>L-histidine</name>
        <dbReference type="ChEBI" id="CHEBI:57595"/>
    </ligand>
</feature>
<keyword evidence="12" id="KW-1185">Reference proteome</keyword>
<keyword evidence="4" id="KW-0547">Nucleotide-binding</keyword>
<dbReference type="PANTHER" id="PTHR11476:SF7">
    <property type="entry name" value="HISTIDINE--TRNA LIGASE"/>
    <property type="match status" value="1"/>
</dbReference>
<dbReference type="InterPro" id="IPR041715">
    <property type="entry name" value="HisRS-like_core"/>
</dbReference>
<dbReference type="AlphaFoldDB" id="A0A7K5PZ50"/>
<dbReference type="EMBL" id="VZRG01003113">
    <property type="protein sequence ID" value="NWT60389.1"/>
    <property type="molecule type" value="Genomic_DNA"/>
</dbReference>
<dbReference type="Pfam" id="PF13393">
    <property type="entry name" value="tRNA-synt_His"/>
    <property type="match status" value="1"/>
</dbReference>
<dbReference type="PANTHER" id="PTHR11476">
    <property type="entry name" value="HISTIDYL-TRNA SYNTHETASE"/>
    <property type="match status" value="1"/>
</dbReference>
<dbReference type="CDD" id="cd00859">
    <property type="entry name" value="HisRS_anticodon"/>
    <property type="match status" value="1"/>
</dbReference>
<dbReference type="GO" id="GO:0005739">
    <property type="term" value="C:mitochondrion"/>
    <property type="evidence" value="ECO:0007669"/>
    <property type="project" value="TreeGrafter"/>
</dbReference>
<feature type="non-terminal residue" evidence="11">
    <location>
        <position position="1"/>
    </location>
</feature>
<accession>A0A7K5PZ50</accession>
<evidence type="ECO:0000256" key="2">
    <source>
        <dbReference type="ARBA" id="ARBA00012815"/>
    </source>
</evidence>
<comment type="catalytic activity">
    <reaction evidence="8">
        <text>tRNA(His) + L-histidine + ATP = L-histidyl-tRNA(His) + AMP + diphosphate + H(+)</text>
        <dbReference type="Rhea" id="RHEA:17313"/>
        <dbReference type="Rhea" id="RHEA-COMP:9665"/>
        <dbReference type="Rhea" id="RHEA-COMP:9689"/>
        <dbReference type="ChEBI" id="CHEBI:15378"/>
        <dbReference type="ChEBI" id="CHEBI:30616"/>
        <dbReference type="ChEBI" id="CHEBI:33019"/>
        <dbReference type="ChEBI" id="CHEBI:57595"/>
        <dbReference type="ChEBI" id="CHEBI:78442"/>
        <dbReference type="ChEBI" id="CHEBI:78527"/>
        <dbReference type="ChEBI" id="CHEBI:456215"/>
        <dbReference type="EC" id="6.1.1.21"/>
    </reaction>
</comment>
<keyword evidence="7" id="KW-0030">Aminoacyl-tRNA synthetase</keyword>
<organism evidence="11 12">
    <name type="scientific">Erythrocercus mccallii</name>
    <dbReference type="NCBI Taxonomy" id="107208"/>
    <lineage>
        <taxon>Eukaryota</taxon>
        <taxon>Metazoa</taxon>
        <taxon>Chordata</taxon>
        <taxon>Craniata</taxon>
        <taxon>Vertebrata</taxon>
        <taxon>Euteleostomi</taxon>
        <taxon>Archelosauria</taxon>
        <taxon>Archosauria</taxon>
        <taxon>Dinosauria</taxon>
        <taxon>Saurischia</taxon>
        <taxon>Theropoda</taxon>
        <taxon>Coelurosauria</taxon>
        <taxon>Aves</taxon>
        <taxon>Neognathae</taxon>
        <taxon>Neoaves</taxon>
        <taxon>Telluraves</taxon>
        <taxon>Australaves</taxon>
        <taxon>Passeriformes</taxon>
        <taxon>Corvoidea</taxon>
        <taxon>Dicruridae</taxon>
        <taxon>Erythrocercus</taxon>
    </lineage>
</organism>
<dbReference type="Gene3D" id="3.40.50.800">
    <property type="entry name" value="Anticodon-binding domain"/>
    <property type="match status" value="1"/>
</dbReference>
<evidence type="ECO:0000256" key="8">
    <source>
        <dbReference type="ARBA" id="ARBA00047639"/>
    </source>
</evidence>
<gene>
    <name evidence="11" type="primary">Hars2</name>
    <name evidence="11" type="ORF">ERYMCC_R09825</name>
</gene>
<dbReference type="InterPro" id="IPR033656">
    <property type="entry name" value="HisRS_anticodon"/>
</dbReference>
<dbReference type="GO" id="GO:0006427">
    <property type="term" value="P:histidyl-tRNA aminoacylation"/>
    <property type="evidence" value="ECO:0007669"/>
    <property type="project" value="TreeGrafter"/>
</dbReference>
<evidence type="ECO:0000313" key="12">
    <source>
        <dbReference type="Proteomes" id="UP000532437"/>
    </source>
</evidence>
<dbReference type="FunFam" id="3.40.50.800:FF:000008">
    <property type="entry name" value="histidine--tRNA ligase, cytoplasmic isoform X1"/>
    <property type="match status" value="1"/>
</dbReference>
<dbReference type="InterPro" id="IPR045864">
    <property type="entry name" value="aa-tRNA-synth_II/BPL/LPL"/>
</dbReference>
<dbReference type="InterPro" id="IPR004154">
    <property type="entry name" value="Anticodon-bd"/>
</dbReference>
<dbReference type="Proteomes" id="UP000532437">
    <property type="component" value="Unassembled WGS sequence"/>
</dbReference>
<sequence length="369" mass="41969">QGTRDHAPAQAALRERLLAAVVSCFKRHGAAAIDTPVLELRETLLGKYGEGTKLIYELQDQGGELLALRYDLTVPFARYLAMNKITNMKRYHIAKVYRRDNPATTRGRYREFYQCDFDIAGQFDPMIPDAECLKIVHEILSDLQLGDFLIKVNDRRILNGVFAVCGVPESKFIPACSSVDKLDKVSIEFMRKHLWSWDRCLRLHSVQAVLAVKRFTAAKMEPVKDLRSSWAWLRIKPSYLKFLEAEAMCLYLKNQKRHLKAVLVPSRSPMDVPCLSLQASGEKLRTTETQVLVATPQKHLLAARLKLISELWDAGIKAEMLYKKDPKLLKQLQYCEDTGIPLAAIVGEQELADGVVKLRDVATREEVRM</sequence>
<dbReference type="SUPFAM" id="SSF52954">
    <property type="entry name" value="Class II aaRS ABD-related"/>
    <property type="match status" value="1"/>
</dbReference>
<evidence type="ECO:0000256" key="7">
    <source>
        <dbReference type="ARBA" id="ARBA00023146"/>
    </source>
</evidence>
<dbReference type="GO" id="GO:0032543">
    <property type="term" value="P:mitochondrial translation"/>
    <property type="evidence" value="ECO:0007669"/>
    <property type="project" value="TreeGrafter"/>
</dbReference>
<evidence type="ECO:0000256" key="5">
    <source>
        <dbReference type="ARBA" id="ARBA00022840"/>
    </source>
</evidence>
<evidence type="ECO:0000259" key="10">
    <source>
        <dbReference type="PROSITE" id="PS50862"/>
    </source>
</evidence>
<dbReference type="CDD" id="cd00773">
    <property type="entry name" value="HisRS-like_core"/>
    <property type="match status" value="1"/>
</dbReference>
<feature type="binding site" evidence="9">
    <location>
        <position position="118"/>
    </location>
    <ligand>
        <name>L-histidine</name>
        <dbReference type="ChEBI" id="CHEBI:57595"/>
    </ligand>
</feature>
<dbReference type="PIRSF" id="PIRSF001549">
    <property type="entry name" value="His-tRNA_synth"/>
    <property type="match status" value="1"/>
</dbReference>